<dbReference type="HOGENOM" id="CLU_108437_0_0_6"/>
<evidence type="ECO:0000313" key="4">
    <source>
        <dbReference type="Proteomes" id="UP000000607"/>
    </source>
</evidence>
<reference evidence="3 4" key="1">
    <citation type="journal article" date="2004" name="Nat. Biotechnol.">
        <title>The genome sequence of the capnophilic rumen bacterium Mannheimia succiniciproducens.</title>
        <authorList>
            <person name="Hong S.H."/>
            <person name="Kim J.S."/>
            <person name="Lee S.Y."/>
            <person name="In Y.H."/>
            <person name="Choi S.S."/>
            <person name="Rih J.-K."/>
            <person name="Kim C.H."/>
            <person name="Jeong H."/>
            <person name="Hur C.G."/>
            <person name="Kim J.J."/>
        </authorList>
    </citation>
    <scope>NUCLEOTIDE SEQUENCE [LARGE SCALE GENOMIC DNA]</scope>
    <source>
        <strain evidence="4">KCTC 0769BP / MBEL55E</strain>
    </source>
</reference>
<keyword evidence="1" id="KW-0732">Signal</keyword>
<name>Q65SM4_MANSM</name>
<dbReference type="Proteomes" id="UP000000607">
    <property type="component" value="Chromosome"/>
</dbReference>
<dbReference type="KEGG" id="msu:MS1429"/>
<dbReference type="GO" id="GO:0003824">
    <property type="term" value="F:catalytic activity"/>
    <property type="evidence" value="ECO:0007669"/>
    <property type="project" value="TreeGrafter"/>
</dbReference>
<proteinExistence type="predicted"/>
<accession>Q65SM4</accession>
<sequence length="233" mass="26188">MKKLLIALLLGVTTMAQAEYRMSLFELTVKPENQQAIEAIGKHNLGTSIQTEAGTLAMFHTVKKDEPSKNVILEVYQDDQAYQVHSQAEHFKQFVEVAKTAVIERKAEALNSQFLAEKRPLADFENGNYLINLATVRVKSAQNDAFKAIVVDEMKQAMAKESGVLLMYAATLKEQPNEWRFFEIYADQAAYAQHRQTPHFQAYLKGTNGMIESKGVVELQGKTLVTKGVFQSK</sequence>
<evidence type="ECO:0000259" key="2">
    <source>
        <dbReference type="PROSITE" id="PS51725"/>
    </source>
</evidence>
<dbReference type="PANTHER" id="PTHR33336:SF3">
    <property type="entry name" value="ABM DOMAIN-CONTAINING PROTEIN"/>
    <property type="match status" value="1"/>
</dbReference>
<dbReference type="PROSITE" id="PS51725">
    <property type="entry name" value="ABM"/>
    <property type="match status" value="2"/>
</dbReference>
<dbReference type="InterPro" id="IPR011008">
    <property type="entry name" value="Dimeric_a/b-barrel"/>
</dbReference>
<dbReference type="STRING" id="221988.MS1429"/>
<feature type="signal peptide" evidence="1">
    <location>
        <begin position="1"/>
        <end position="18"/>
    </location>
</feature>
<dbReference type="InterPro" id="IPR007138">
    <property type="entry name" value="ABM_dom"/>
</dbReference>
<feature type="domain" description="ABM" evidence="2">
    <location>
        <begin position="130"/>
        <end position="219"/>
    </location>
</feature>
<dbReference type="eggNOG" id="COG1359">
    <property type="taxonomic scope" value="Bacteria"/>
</dbReference>
<evidence type="ECO:0000256" key="1">
    <source>
        <dbReference type="SAM" id="SignalP"/>
    </source>
</evidence>
<feature type="domain" description="ABM" evidence="2">
    <location>
        <begin position="21"/>
        <end position="114"/>
    </location>
</feature>
<dbReference type="OrthoDB" id="9812754at2"/>
<dbReference type="Gene3D" id="3.30.70.100">
    <property type="match status" value="1"/>
</dbReference>
<dbReference type="InterPro" id="IPR050744">
    <property type="entry name" value="AI-2_Isomerase_LsrG"/>
</dbReference>
<dbReference type="PANTHER" id="PTHR33336">
    <property type="entry name" value="QUINOL MONOOXYGENASE YGIN-RELATED"/>
    <property type="match status" value="1"/>
</dbReference>
<dbReference type="SUPFAM" id="SSF54909">
    <property type="entry name" value="Dimeric alpha+beta barrel"/>
    <property type="match status" value="2"/>
</dbReference>
<protein>
    <recommendedName>
        <fullName evidence="2">ABM domain-containing protein</fullName>
    </recommendedName>
</protein>
<dbReference type="RefSeq" id="WP_011200603.1">
    <property type="nucleotide sequence ID" value="NC_006300.1"/>
</dbReference>
<gene>
    <name evidence="3" type="ordered locus">MS1429</name>
</gene>
<dbReference type="EMBL" id="AE016827">
    <property type="protein sequence ID" value="AAU38036.1"/>
    <property type="molecule type" value="Genomic_DNA"/>
</dbReference>
<evidence type="ECO:0000313" key="3">
    <source>
        <dbReference type="EMBL" id="AAU38036.1"/>
    </source>
</evidence>
<keyword evidence="4" id="KW-1185">Reference proteome</keyword>
<dbReference type="AlphaFoldDB" id="Q65SM4"/>
<dbReference type="Pfam" id="PF03992">
    <property type="entry name" value="ABM"/>
    <property type="match status" value="2"/>
</dbReference>
<organism evidence="3 4">
    <name type="scientific">Mannheimia succiniciproducens (strain KCTC 0769BP / MBEL55E)</name>
    <dbReference type="NCBI Taxonomy" id="221988"/>
    <lineage>
        <taxon>Bacteria</taxon>
        <taxon>Pseudomonadati</taxon>
        <taxon>Pseudomonadota</taxon>
        <taxon>Gammaproteobacteria</taxon>
        <taxon>Pasteurellales</taxon>
        <taxon>Pasteurellaceae</taxon>
        <taxon>Basfia</taxon>
    </lineage>
</organism>
<feature type="chain" id="PRO_5004267999" description="ABM domain-containing protein" evidence="1">
    <location>
        <begin position="19"/>
        <end position="233"/>
    </location>
</feature>